<dbReference type="EMBL" id="JADJZA010000005">
    <property type="protein sequence ID" value="MBK9296763.1"/>
    <property type="molecule type" value="Genomic_DNA"/>
</dbReference>
<evidence type="ECO:0000256" key="1">
    <source>
        <dbReference type="SAM" id="MobiDB-lite"/>
    </source>
</evidence>
<dbReference type="AlphaFoldDB" id="A0A936NAP8"/>
<proteinExistence type="predicted"/>
<comment type="caution">
    <text evidence="2">The sequence shown here is derived from an EMBL/GenBank/DDBJ whole genome shotgun (WGS) entry which is preliminary data.</text>
</comment>
<protein>
    <submittedName>
        <fullName evidence="2">ERF family protein</fullName>
    </submittedName>
</protein>
<accession>A0A936NAP8</accession>
<reference evidence="2 3" key="1">
    <citation type="submission" date="2020-10" db="EMBL/GenBank/DDBJ databases">
        <title>Connecting structure to function with the recovery of over 1000 high-quality activated sludge metagenome-assembled genomes encoding full-length rRNA genes using long-read sequencing.</title>
        <authorList>
            <person name="Singleton C.M."/>
            <person name="Petriglieri F."/>
            <person name="Kristensen J.M."/>
            <person name="Kirkegaard R.H."/>
            <person name="Michaelsen T.Y."/>
            <person name="Andersen M.H."/>
            <person name="Karst S.M."/>
            <person name="Dueholm M.S."/>
            <person name="Nielsen P.H."/>
            <person name="Albertsen M."/>
        </authorList>
    </citation>
    <scope>NUCLEOTIDE SEQUENCE [LARGE SCALE GENOMIC DNA]</scope>
    <source>
        <strain evidence="2">Lyne_18-Q3-R50-59_MAXAC.006</strain>
    </source>
</reference>
<evidence type="ECO:0000313" key="2">
    <source>
        <dbReference type="EMBL" id="MBK9296763.1"/>
    </source>
</evidence>
<gene>
    <name evidence="2" type="ORF">IPN02_07955</name>
</gene>
<sequence>METQLLDAVPAWNHGTQEGGADPGAAWEAVAKIQDAVQRIEADSEADTGQYTYRYLSFEALQTALRPHFEAADVMVVQSSQPCPYPGDIDVRTRFRHKSGGWVEFGLIMPRGVDGQKAGGIFTYAKRYALGAALNIAIGKDDDARAASPPPAAAQDVQAVGKRFKALTDEDLRKKATAAFDTHQWPPITRAGFQDWNADQLAEAQKLATRLEKIQAQRDHLAAEEEAPPQQAQMIDEANAHLEGSETRAQRLARESKEQADAHAERARREAEADALSQHANQGNGGR</sequence>
<evidence type="ECO:0000313" key="3">
    <source>
        <dbReference type="Proteomes" id="UP000727993"/>
    </source>
</evidence>
<name>A0A936NAP8_9ACTN</name>
<dbReference type="Proteomes" id="UP000727993">
    <property type="component" value="Unassembled WGS sequence"/>
</dbReference>
<organism evidence="2 3">
    <name type="scientific">Candidatus Neomicrothrix subdominans</name>
    <dbReference type="NCBI Taxonomy" id="2954438"/>
    <lineage>
        <taxon>Bacteria</taxon>
        <taxon>Bacillati</taxon>
        <taxon>Actinomycetota</taxon>
        <taxon>Acidimicrobiia</taxon>
        <taxon>Acidimicrobiales</taxon>
        <taxon>Microthrixaceae</taxon>
        <taxon>Candidatus Neomicrothrix</taxon>
    </lineage>
</organism>
<dbReference type="InterPro" id="IPR007499">
    <property type="entry name" value="ERF_bacteria_virus"/>
</dbReference>
<feature type="compositionally biased region" description="Polar residues" evidence="1">
    <location>
        <begin position="278"/>
        <end position="287"/>
    </location>
</feature>
<dbReference type="Pfam" id="PF04404">
    <property type="entry name" value="ERF"/>
    <property type="match status" value="1"/>
</dbReference>
<feature type="compositionally biased region" description="Basic and acidic residues" evidence="1">
    <location>
        <begin position="241"/>
        <end position="272"/>
    </location>
</feature>
<feature type="region of interest" description="Disordered" evidence="1">
    <location>
        <begin position="241"/>
        <end position="287"/>
    </location>
</feature>